<dbReference type="InterPro" id="IPR023365">
    <property type="entry name" value="Sortase_dom-sf"/>
</dbReference>
<evidence type="ECO:0000256" key="2">
    <source>
        <dbReference type="SAM" id="SignalP"/>
    </source>
</evidence>
<dbReference type="SUPFAM" id="SSF63817">
    <property type="entry name" value="Sortase"/>
    <property type="match status" value="1"/>
</dbReference>
<evidence type="ECO:0000259" key="3">
    <source>
        <dbReference type="Pfam" id="PF24346"/>
    </source>
</evidence>
<dbReference type="EMBL" id="CP102173">
    <property type="protein sequence ID" value="UUP14957.1"/>
    <property type="molecule type" value="Genomic_DNA"/>
</dbReference>
<dbReference type="Gene3D" id="2.60.120.200">
    <property type="match status" value="1"/>
</dbReference>
<dbReference type="NCBIfam" id="TIGR01451">
    <property type="entry name" value="B_ant_repeat"/>
    <property type="match status" value="1"/>
</dbReference>
<reference evidence="4 5" key="1">
    <citation type="submission" date="2022-08" db="EMBL/GenBank/DDBJ databases">
        <title>novel species in genus Aeromicrobium.</title>
        <authorList>
            <person name="Ye L."/>
        </authorList>
    </citation>
    <scope>NUCLEOTIDE SEQUENCE [LARGE SCALE GENOMIC DNA]</scope>
    <source>
        <strain evidence="5">zg-Y1379</strain>
    </source>
</reference>
<feature type="domain" description="DUF7507" evidence="3">
    <location>
        <begin position="571"/>
        <end position="674"/>
    </location>
</feature>
<evidence type="ECO:0000313" key="5">
    <source>
        <dbReference type="Proteomes" id="UP001316184"/>
    </source>
</evidence>
<protein>
    <submittedName>
        <fullName evidence="4">Sortase</fullName>
    </submittedName>
</protein>
<feature type="domain" description="DUF7507" evidence="3">
    <location>
        <begin position="344"/>
        <end position="448"/>
    </location>
</feature>
<keyword evidence="2" id="KW-0732">Signal</keyword>
<dbReference type="CDD" id="cd05829">
    <property type="entry name" value="Sortase_F"/>
    <property type="match status" value="1"/>
</dbReference>
<dbReference type="InterPro" id="IPR042001">
    <property type="entry name" value="Sortase_F"/>
</dbReference>
<evidence type="ECO:0000313" key="4">
    <source>
        <dbReference type="EMBL" id="UUP14957.1"/>
    </source>
</evidence>
<dbReference type="InterPro" id="IPR055354">
    <property type="entry name" value="DUF7507"/>
</dbReference>
<evidence type="ECO:0000256" key="1">
    <source>
        <dbReference type="SAM" id="MobiDB-lite"/>
    </source>
</evidence>
<feature type="compositionally biased region" description="Low complexity" evidence="1">
    <location>
        <begin position="677"/>
        <end position="687"/>
    </location>
</feature>
<gene>
    <name evidence="4" type="ORF">NQV15_06510</name>
</gene>
<accession>A0ABY5MBX4</accession>
<proteinExistence type="predicted"/>
<dbReference type="RefSeq" id="WP_232398958.1">
    <property type="nucleotide sequence ID" value="NZ_CP102173.1"/>
</dbReference>
<sequence length="983" mass="100529">MVSGTTACLIAATALAVAPGVSRAPASADPPTGGSTIVRETFTGASVPDPAWTVQGRTCLTGATAAPPVGAANIPTCANRRVGDVPAIGTPGYLQLTDEQLQTAGSVLYNRPVPATAGVSITFDQFQYGGTGADGIGFFLVDGSTNLTATGAPGGSLGYAQRRAGQGAFEPGVVGGLLGVGLDAFGNYYNDGEARGTGCPADQASPSTAEGPIAPNVITLRGPGQGTVGYCYLASTTPPAPADPDNPGTTLNGGAGTLRATTLAGSWRQVNIQVTPAPNPRVIVQVRYNPADADDPWITELDVPAPADLPSTYKFGLSAATGGQNDVHLIRNALVQSVVPLSQLQLEKQVDRSGQPLPAVITAGTVIPYQYTVTNAGQETLSTLDITDDRITGAITCDATTLPPAPAAGSTTVCRGTYTVTAADVAAGSVVNTATATAVSPGGDDITSPEATVTVPLVSALSLTKTVQTPGPYEGGQEIEYQYTVTNTGGSTVSNIDVTDDRVGAEALVCQENLLDPGASTTCTGTYVIDAAQADASGRIVNTAVATGLSPIGQNVQSPQAQATITLGTDPALSLEKTASPTTVTAVGQQVTYSFLVTNTGNVPIGNIAVVEDSFTGSGTLPDATCPAEPAQLAPGDSVVCTSVYTVTAADLDGAGLRNTARGIGIDAARQDISSSPDSAAVQVDAPAPQPRPQPRIGTRTSQQRVKPGQSFYDRVLVTGLASGTTVPATARLYGPFTSLSRASCSQAHLVRTVRWSATSGWSRTPAVKLSEPGVYTWQVATQETGAAQAASTRCGLASETTTVAKPTYAVPVINGGFFGVLGGPSAAQAGRAARDGIRAPRFGLRARVTSTTITRGGRMKLPGDVAVTARLRKSAGFGDKIGTTIVAGHVSDRSDRPGAMAGLRRAKPGQSVTVRSGGKTYRYKVIANRAYDRTRKLPERLFKTTGAPRLVLVSCSDRIVYRNGRFHYAKSRVVVAKPVVGR</sequence>
<dbReference type="Pfam" id="PF24346">
    <property type="entry name" value="DUF7507"/>
    <property type="match status" value="3"/>
</dbReference>
<dbReference type="Proteomes" id="UP001316184">
    <property type="component" value="Chromosome"/>
</dbReference>
<dbReference type="InterPro" id="IPR047589">
    <property type="entry name" value="DUF11_rpt"/>
</dbReference>
<feature type="domain" description="DUF7507" evidence="3">
    <location>
        <begin position="460"/>
        <end position="558"/>
    </location>
</feature>
<feature type="chain" id="PRO_5046919070" evidence="2">
    <location>
        <begin position="24"/>
        <end position="983"/>
    </location>
</feature>
<feature type="region of interest" description="Disordered" evidence="1">
    <location>
        <begin position="675"/>
        <end position="705"/>
    </location>
</feature>
<organism evidence="4 5">
    <name type="scientific">Aeromicrobium wangtongii</name>
    <dbReference type="NCBI Taxonomy" id="2969247"/>
    <lineage>
        <taxon>Bacteria</taxon>
        <taxon>Bacillati</taxon>
        <taxon>Actinomycetota</taxon>
        <taxon>Actinomycetes</taxon>
        <taxon>Propionibacteriales</taxon>
        <taxon>Nocardioidaceae</taxon>
        <taxon>Aeromicrobium</taxon>
    </lineage>
</organism>
<name>A0ABY5MBX4_9ACTN</name>
<dbReference type="InterPro" id="IPR013320">
    <property type="entry name" value="ConA-like_dom_sf"/>
</dbReference>
<dbReference type="Gene3D" id="2.40.260.10">
    <property type="entry name" value="Sortase"/>
    <property type="match status" value="1"/>
</dbReference>
<feature type="signal peptide" evidence="2">
    <location>
        <begin position="1"/>
        <end position="23"/>
    </location>
</feature>
<keyword evidence="5" id="KW-1185">Reference proteome</keyword>
<dbReference type="InterPro" id="IPR013783">
    <property type="entry name" value="Ig-like_fold"/>
</dbReference>
<dbReference type="SUPFAM" id="SSF49899">
    <property type="entry name" value="Concanavalin A-like lectins/glucanases"/>
    <property type="match status" value="1"/>
</dbReference>
<dbReference type="Gene3D" id="2.60.40.10">
    <property type="entry name" value="Immunoglobulins"/>
    <property type="match status" value="1"/>
</dbReference>